<dbReference type="EMBL" id="BAABIK010000021">
    <property type="protein sequence ID" value="GAA4948816.1"/>
    <property type="molecule type" value="Genomic_DNA"/>
</dbReference>
<dbReference type="GO" id="GO:0016757">
    <property type="term" value="F:glycosyltransferase activity"/>
    <property type="evidence" value="ECO:0007669"/>
    <property type="project" value="UniProtKB-KW"/>
</dbReference>
<evidence type="ECO:0000313" key="8">
    <source>
        <dbReference type="Proteomes" id="UP001499993"/>
    </source>
</evidence>
<evidence type="ECO:0000256" key="6">
    <source>
        <dbReference type="SAM" id="Phobius"/>
    </source>
</evidence>
<proteinExistence type="predicted"/>
<feature type="transmembrane region" description="Helical" evidence="6">
    <location>
        <begin position="145"/>
        <end position="164"/>
    </location>
</feature>
<dbReference type="PANTHER" id="PTHR42723">
    <property type="entry name" value="CHLOROPHYLL SYNTHASE"/>
    <property type="match status" value="1"/>
</dbReference>
<evidence type="ECO:0000256" key="4">
    <source>
        <dbReference type="ARBA" id="ARBA00023136"/>
    </source>
</evidence>
<dbReference type="InterPro" id="IPR044878">
    <property type="entry name" value="UbiA_sf"/>
</dbReference>
<protein>
    <submittedName>
        <fullName evidence="7">Decaprenyl-phosphate phosphoribosyltransferase</fullName>
    </submittedName>
</protein>
<reference evidence="8" key="1">
    <citation type="journal article" date="2019" name="Int. J. Syst. Evol. Microbiol.">
        <title>The Global Catalogue of Microorganisms (GCM) 10K type strain sequencing project: providing services to taxonomists for standard genome sequencing and annotation.</title>
        <authorList>
            <consortium name="The Broad Institute Genomics Platform"/>
            <consortium name="The Broad Institute Genome Sequencing Center for Infectious Disease"/>
            <person name="Wu L."/>
            <person name="Ma J."/>
        </authorList>
    </citation>
    <scope>NUCLEOTIDE SEQUENCE [LARGE SCALE GENOMIC DNA]</scope>
    <source>
        <strain evidence="8">JCM 18123</strain>
    </source>
</reference>
<accession>A0ABP9GP03</accession>
<dbReference type="Pfam" id="PF01040">
    <property type="entry name" value="UbiA"/>
    <property type="match status" value="1"/>
</dbReference>
<dbReference type="Gene3D" id="1.10.357.140">
    <property type="entry name" value="UbiA prenyltransferase"/>
    <property type="match status" value="1"/>
</dbReference>
<feature type="compositionally biased region" description="Low complexity" evidence="5">
    <location>
        <begin position="1"/>
        <end position="21"/>
    </location>
</feature>
<keyword evidence="8" id="KW-1185">Reference proteome</keyword>
<feature type="transmembrane region" description="Helical" evidence="6">
    <location>
        <begin position="171"/>
        <end position="192"/>
    </location>
</feature>
<dbReference type="Proteomes" id="UP001499993">
    <property type="component" value="Unassembled WGS sequence"/>
</dbReference>
<dbReference type="InterPro" id="IPR000537">
    <property type="entry name" value="UbiA_prenyltransferase"/>
</dbReference>
<feature type="transmembrane region" description="Helical" evidence="6">
    <location>
        <begin position="265"/>
        <end position="285"/>
    </location>
</feature>
<feature type="transmembrane region" description="Helical" evidence="6">
    <location>
        <begin position="236"/>
        <end position="259"/>
    </location>
</feature>
<feature type="region of interest" description="Disordered" evidence="5">
    <location>
        <begin position="1"/>
        <end position="34"/>
    </location>
</feature>
<comment type="subcellular location">
    <subcellularLocation>
        <location evidence="1">Membrane</location>
        <topology evidence="1">Multi-pass membrane protein</topology>
    </subcellularLocation>
</comment>
<keyword evidence="3 6" id="KW-1133">Transmembrane helix</keyword>
<sequence>MSDASSAAPRGDAAASPDGAPTGPGPAGAPPRARGGRIAAGALLRAVRPKQWLKNLLVFAAPGTAGLLGDPVVLAWSAAAFVLFCAASSGTYLLNDVRDAPRDRLHERKRTRPVAAGELSPSVAAGTGAVLLLAAPAAAVPTGNWPLLAVLAGYLVLTTAYTLVLKNVAVLDLVAVAGCHVLRAVAGGAAIGVPLTRWFLIVVCLGALLVVTGKREAELRTPGAARTRDALGRYSLSYLTQVRTMASAAMIVTYCLWALEDPATTPASVVHGASIVPFILVVLRYHLLVDRGVGEEPEEIALRDRPLQLCGAALLALVGFGVYLA</sequence>
<keyword evidence="4 6" id="KW-0472">Membrane</keyword>
<evidence type="ECO:0000256" key="3">
    <source>
        <dbReference type="ARBA" id="ARBA00022989"/>
    </source>
</evidence>
<name>A0ABP9GP03_9ACTN</name>
<comment type="caution">
    <text evidence="7">The sequence shown here is derived from an EMBL/GenBank/DDBJ whole genome shotgun (WGS) entry which is preliminary data.</text>
</comment>
<dbReference type="InterPro" id="IPR050475">
    <property type="entry name" value="Prenyltransferase_related"/>
</dbReference>
<dbReference type="RefSeq" id="WP_345557636.1">
    <property type="nucleotide sequence ID" value="NZ_BAABIK010000021.1"/>
</dbReference>
<evidence type="ECO:0000313" key="7">
    <source>
        <dbReference type="EMBL" id="GAA4948816.1"/>
    </source>
</evidence>
<evidence type="ECO:0000256" key="5">
    <source>
        <dbReference type="SAM" id="MobiDB-lite"/>
    </source>
</evidence>
<organism evidence="7 8">
    <name type="scientific">Streptomonospora halophila</name>
    <dbReference type="NCBI Taxonomy" id="427369"/>
    <lineage>
        <taxon>Bacteria</taxon>
        <taxon>Bacillati</taxon>
        <taxon>Actinomycetota</taxon>
        <taxon>Actinomycetes</taxon>
        <taxon>Streptosporangiales</taxon>
        <taxon>Nocardiopsidaceae</taxon>
        <taxon>Streptomonospora</taxon>
    </lineage>
</organism>
<dbReference type="PANTHER" id="PTHR42723:SF1">
    <property type="entry name" value="CHLOROPHYLL SYNTHASE, CHLOROPLASTIC"/>
    <property type="match status" value="1"/>
</dbReference>
<feature type="transmembrane region" description="Helical" evidence="6">
    <location>
        <begin position="115"/>
        <end position="139"/>
    </location>
</feature>
<keyword evidence="7" id="KW-0328">Glycosyltransferase</keyword>
<feature type="transmembrane region" description="Helical" evidence="6">
    <location>
        <begin position="306"/>
        <end position="324"/>
    </location>
</feature>
<feature type="transmembrane region" description="Helical" evidence="6">
    <location>
        <begin position="74"/>
        <end position="94"/>
    </location>
</feature>
<feature type="transmembrane region" description="Helical" evidence="6">
    <location>
        <begin position="198"/>
        <end position="215"/>
    </location>
</feature>
<evidence type="ECO:0000256" key="2">
    <source>
        <dbReference type="ARBA" id="ARBA00022692"/>
    </source>
</evidence>
<keyword evidence="7" id="KW-0808">Transferase</keyword>
<keyword evidence="2 6" id="KW-0812">Transmembrane</keyword>
<dbReference type="NCBIfam" id="NF008978">
    <property type="entry name" value="PRK12324.1-4"/>
    <property type="match status" value="1"/>
</dbReference>
<evidence type="ECO:0000256" key="1">
    <source>
        <dbReference type="ARBA" id="ARBA00004141"/>
    </source>
</evidence>
<dbReference type="CDD" id="cd13963">
    <property type="entry name" value="PT_UbiA_2"/>
    <property type="match status" value="1"/>
</dbReference>
<gene>
    <name evidence="7" type="ORF">GCM10023224_36050</name>
</gene>